<evidence type="ECO:0000313" key="4">
    <source>
        <dbReference type="Proteomes" id="UP001177592"/>
    </source>
</evidence>
<gene>
    <name evidence="3" type="ORF">QE258_00675</name>
</gene>
<dbReference type="InterPro" id="IPR000792">
    <property type="entry name" value="Tscrpt_reg_LuxR_C"/>
</dbReference>
<dbReference type="PROSITE" id="PS50043">
    <property type="entry name" value="HTH_LUXR_2"/>
    <property type="match status" value="1"/>
</dbReference>
<dbReference type="CDD" id="cd06170">
    <property type="entry name" value="LuxR_C_like"/>
    <property type="match status" value="1"/>
</dbReference>
<name>A0ABY8NPF2_9GAMM</name>
<dbReference type="SUPFAM" id="SSF46894">
    <property type="entry name" value="C-terminal effector domain of the bipartite response regulators"/>
    <property type="match status" value="1"/>
</dbReference>
<evidence type="ECO:0000259" key="2">
    <source>
        <dbReference type="PROSITE" id="PS50043"/>
    </source>
</evidence>
<dbReference type="InterPro" id="IPR016032">
    <property type="entry name" value="Sig_transdc_resp-reg_C-effctor"/>
</dbReference>
<dbReference type="InterPro" id="IPR036388">
    <property type="entry name" value="WH-like_DNA-bd_sf"/>
</dbReference>
<evidence type="ECO:0000313" key="3">
    <source>
        <dbReference type="EMBL" id="WGM05939.1"/>
    </source>
</evidence>
<feature type="domain" description="HTH luxR-type" evidence="2">
    <location>
        <begin position="156"/>
        <end position="222"/>
    </location>
</feature>
<dbReference type="SMART" id="SM00421">
    <property type="entry name" value="HTH_LUXR"/>
    <property type="match status" value="1"/>
</dbReference>
<dbReference type="EMBL" id="CP123523">
    <property type="protein sequence ID" value="WGM05939.1"/>
    <property type="molecule type" value="Genomic_DNA"/>
</dbReference>
<keyword evidence="4" id="KW-1185">Reference proteome</keyword>
<organism evidence="3 4">
    <name type="scientific">Arsenophonus nasoniae</name>
    <name type="common">son-killer infecting Nasonia vitripennis</name>
    <dbReference type="NCBI Taxonomy" id="638"/>
    <lineage>
        <taxon>Bacteria</taxon>
        <taxon>Pseudomonadati</taxon>
        <taxon>Pseudomonadota</taxon>
        <taxon>Gammaproteobacteria</taxon>
        <taxon>Enterobacterales</taxon>
        <taxon>Morganellaceae</taxon>
        <taxon>Arsenophonus</taxon>
    </lineage>
</organism>
<dbReference type="Proteomes" id="UP001177592">
    <property type="component" value="Chromosome"/>
</dbReference>
<accession>A0ABY8NPF2</accession>
<keyword evidence="1" id="KW-0238">DNA-binding</keyword>
<sequence length="240" mass="28405">MSIIESYRREEIMDVKISPQLIAMFENNSDPWGIKVFDGDQSIHFYSNPQNYRLFNLPTNFDLYGKTDSEIPHAISEFSEYFQAHDFETLKQKRNIVSIDIYPYGEDSLLQPYVCEKFPFIIDGECVGVIFHSRKMELLPFRIFKNFGKINDTTATDCHIETKFTKKEFEVMFLVAHSFNPKEISKILCVSYHTVNNKLQSIYQKLGISFREQLIEYCINKNIHNKIPMRFLRPRSYLFN</sequence>
<proteinExistence type="predicted"/>
<dbReference type="RefSeq" id="WP_081700671.1">
    <property type="nucleotide sequence ID" value="NZ_CP038613.1"/>
</dbReference>
<dbReference type="Gene3D" id="1.10.10.10">
    <property type="entry name" value="Winged helix-like DNA-binding domain superfamily/Winged helix DNA-binding domain"/>
    <property type="match status" value="1"/>
</dbReference>
<protein>
    <submittedName>
        <fullName evidence="3">LuxR C-terminal-related transcriptional regulator</fullName>
    </submittedName>
</protein>
<dbReference type="Pfam" id="PF00196">
    <property type="entry name" value="GerE"/>
    <property type="match status" value="1"/>
</dbReference>
<dbReference type="GeneID" id="96875591"/>
<reference evidence="3" key="1">
    <citation type="submission" date="2023-04" db="EMBL/GenBank/DDBJ databases">
        <title>Genome dynamics across the evolutionary transition to endosymbiosis.</title>
        <authorList>
            <person name="Siozios S."/>
            <person name="Nadal-Jimenez P."/>
            <person name="Azagi T."/>
            <person name="Sprong H."/>
            <person name="Frost C.L."/>
            <person name="Parratt S.R."/>
            <person name="Taylor G."/>
            <person name="Brettell L."/>
            <person name="Lew K.C."/>
            <person name="Croft L."/>
            <person name="King K.C."/>
            <person name="Brockhurst M.A."/>
            <person name="Hypsa V."/>
            <person name="Novakova E."/>
            <person name="Darby A.C."/>
            <person name="Hurst G.D.D."/>
        </authorList>
    </citation>
    <scope>NUCLEOTIDE SEQUENCE</scope>
    <source>
        <strain evidence="3">ANv_CAN</strain>
    </source>
</reference>
<evidence type="ECO:0000256" key="1">
    <source>
        <dbReference type="ARBA" id="ARBA00023125"/>
    </source>
</evidence>